<dbReference type="InterPro" id="IPR050297">
    <property type="entry name" value="LipidA_mod_glycosyltrf_83"/>
</dbReference>
<evidence type="ECO:0000256" key="3">
    <source>
        <dbReference type="ARBA" id="ARBA00022676"/>
    </source>
</evidence>
<dbReference type="EMBL" id="CP121472">
    <property type="protein sequence ID" value="WPL15826.1"/>
    <property type="molecule type" value="Genomic_DNA"/>
</dbReference>
<protein>
    <submittedName>
        <fullName evidence="9">Membrane protein</fullName>
    </submittedName>
</protein>
<dbReference type="PANTHER" id="PTHR33908:SF3">
    <property type="entry name" value="UNDECAPRENYL PHOSPHATE-ALPHA-4-AMINO-4-DEOXY-L-ARABINOSE ARABINOSYL TRANSFERASE"/>
    <property type="match status" value="1"/>
</dbReference>
<keyword evidence="6 8" id="KW-1133">Transmembrane helix</keyword>
<dbReference type="RefSeq" id="WP_328986374.1">
    <property type="nucleotide sequence ID" value="NZ_CP121472.1"/>
</dbReference>
<name>A0ABZ0S6H3_9GAMM</name>
<dbReference type="Proteomes" id="UP001432180">
    <property type="component" value="Chromosome"/>
</dbReference>
<keyword evidence="2" id="KW-1003">Cell membrane</keyword>
<evidence type="ECO:0000256" key="2">
    <source>
        <dbReference type="ARBA" id="ARBA00022475"/>
    </source>
</evidence>
<accession>A0ABZ0S6H3</accession>
<evidence type="ECO:0000256" key="1">
    <source>
        <dbReference type="ARBA" id="ARBA00004651"/>
    </source>
</evidence>
<evidence type="ECO:0000313" key="10">
    <source>
        <dbReference type="Proteomes" id="UP001432180"/>
    </source>
</evidence>
<evidence type="ECO:0000256" key="5">
    <source>
        <dbReference type="ARBA" id="ARBA00022692"/>
    </source>
</evidence>
<organism evidence="9 10">
    <name type="scientific">Thiorhodovibrio winogradskyi</name>
    <dbReference type="NCBI Taxonomy" id="77007"/>
    <lineage>
        <taxon>Bacteria</taxon>
        <taxon>Pseudomonadati</taxon>
        <taxon>Pseudomonadota</taxon>
        <taxon>Gammaproteobacteria</taxon>
        <taxon>Chromatiales</taxon>
        <taxon>Chromatiaceae</taxon>
        <taxon>Thiorhodovibrio</taxon>
    </lineage>
</organism>
<feature type="transmembrane region" description="Helical" evidence="8">
    <location>
        <begin position="226"/>
        <end position="249"/>
    </location>
</feature>
<feature type="transmembrane region" description="Helical" evidence="8">
    <location>
        <begin position="432"/>
        <end position="455"/>
    </location>
</feature>
<dbReference type="PANTHER" id="PTHR33908">
    <property type="entry name" value="MANNOSYLTRANSFERASE YKCB-RELATED"/>
    <property type="match status" value="1"/>
</dbReference>
<feature type="transmembrane region" description="Helical" evidence="8">
    <location>
        <begin position="130"/>
        <end position="151"/>
    </location>
</feature>
<keyword evidence="4" id="KW-0808">Transferase</keyword>
<keyword evidence="3" id="KW-0328">Glycosyltransferase</keyword>
<keyword evidence="7 8" id="KW-0472">Membrane</keyword>
<feature type="transmembrane region" description="Helical" evidence="8">
    <location>
        <begin position="408"/>
        <end position="426"/>
    </location>
</feature>
<evidence type="ECO:0000256" key="8">
    <source>
        <dbReference type="SAM" id="Phobius"/>
    </source>
</evidence>
<feature type="transmembrane region" description="Helical" evidence="8">
    <location>
        <begin position="374"/>
        <end position="396"/>
    </location>
</feature>
<feature type="transmembrane region" description="Helical" evidence="8">
    <location>
        <begin position="196"/>
        <end position="214"/>
    </location>
</feature>
<feature type="transmembrane region" description="Helical" evidence="8">
    <location>
        <begin position="283"/>
        <end position="305"/>
    </location>
</feature>
<feature type="transmembrane region" description="Helical" evidence="8">
    <location>
        <begin position="348"/>
        <end position="368"/>
    </location>
</feature>
<evidence type="ECO:0000256" key="4">
    <source>
        <dbReference type="ARBA" id="ARBA00022679"/>
    </source>
</evidence>
<comment type="subcellular location">
    <subcellularLocation>
        <location evidence="1">Cell membrane</location>
        <topology evidence="1">Multi-pass membrane protein</topology>
    </subcellularLocation>
</comment>
<sequence>MRNAPRLAVPRQPVSARRHKAATLAAILPWLLAGLILALSLWRLVGLDHLLVWHDEVFTLIRVLGQTALEVNQRLFSATLLSPAQVLAFQQGSANTWTATLTALMRHPEHPPLYYLLARALMALPLDPVIAMRGVSAGFGMLLPLAAFWLMQEVFGAGKGERAWLRPLVWPAPWLAALLVAASPLHLLYAQEGRQYALWTLLVVVASATLMRALRTRQQLAWIGYAAALSLALYTHLLSLLLIPLHAFYGLLASTRETGWKIDWKAGWKWGWRQARQPLVQRFALAVGVALLLFSPWLVLMVVAADQVNQFTSWMQRPITLEQILLAWRDHLTRVFIDIRTMTTGSGVPTWTALMLLPVALALGHYLYRAPRPAAWFLPLLALVFIGVVLGPDLLLGGSRSLHPRYALPSLLALQLMLAWSLGQALTGASTLWRAGAGIALASLLGAGLWSFTVIHHAETWWNKNFSAGNRAVAQRINQAPAPLVLVSPSSVGTGELLSLAYHLAPQVRIWGELQTGDGADTGTGASRLLPDGFASYFALTPSTNLKTAVQPLGLKPLPGHWQWFQALPSSAMPGETRNLTPEQGSRSQE</sequence>
<keyword evidence="10" id="KW-1185">Reference proteome</keyword>
<feature type="transmembrane region" description="Helical" evidence="8">
    <location>
        <begin position="172"/>
        <end position="190"/>
    </location>
</feature>
<evidence type="ECO:0000256" key="7">
    <source>
        <dbReference type="ARBA" id="ARBA00023136"/>
    </source>
</evidence>
<reference evidence="9 10" key="1">
    <citation type="journal article" date="2023" name="Microorganisms">
        <title>Thiorhodovibrio frisius and Trv. litoralis spp. nov., Two Novel Members from a Clade of Fastidious Purple Sulfur Bacteria That Exhibit Unique Red-Shifted Light-Harvesting Capabilities.</title>
        <authorList>
            <person name="Methner A."/>
            <person name="Kuzyk S.B."/>
            <person name="Petersen J."/>
            <person name="Bauer S."/>
            <person name="Brinkmann H."/>
            <person name="Sichau K."/>
            <person name="Wanner G."/>
            <person name="Wolf J."/>
            <person name="Neumann-Schaal M."/>
            <person name="Henke P."/>
            <person name="Tank M."/>
            <person name="Sproer C."/>
            <person name="Bunk B."/>
            <person name="Overmann J."/>
        </authorList>
    </citation>
    <scope>NUCLEOTIDE SEQUENCE [LARGE SCALE GENOMIC DNA]</scope>
    <source>
        <strain evidence="9 10">DSM 6702</strain>
    </source>
</reference>
<feature type="transmembrane region" description="Helical" evidence="8">
    <location>
        <begin position="21"/>
        <end position="42"/>
    </location>
</feature>
<gene>
    <name evidence="9" type="ORF">Thiowin_00743</name>
</gene>
<evidence type="ECO:0000256" key="6">
    <source>
        <dbReference type="ARBA" id="ARBA00022989"/>
    </source>
</evidence>
<keyword evidence="5 8" id="KW-0812">Transmembrane</keyword>
<evidence type="ECO:0000313" key="9">
    <source>
        <dbReference type="EMBL" id="WPL15826.1"/>
    </source>
</evidence>
<proteinExistence type="predicted"/>